<dbReference type="GO" id="GO:0016042">
    <property type="term" value="P:lipid catabolic process"/>
    <property type="evidence" value="ECO:0007669"/>
    <property type="project" value="UniProtKB-UniRule"/>
</dbReference>
<evidence type="ECO:0000256" key="2">
    <source>
        <dbReference type="ARBA" id="ARBA00022963"/>
    </source>
</evidence>
<dbReference type="EMBL" id="SMYO01000002">
    <property type="protein sequence ID" value="TDK64270.1"/>
    <property type="molecule type" value="Genomic_DNA"/>
</dbReference>
<dbReference type="SUPFAM" id="SSF52151">
    <property type="entry name" value="FabD/lysophospholipase-like"/>
    <property type="match status" value="1"/>
</dbReference>
<name>A0A4R5VXZ8_9BACI</name>
<feature type="short sequence motif" description="GXSXG" evidence="4">
    <location>
        <begin position="40"/>
        <end position="44"/>
    </location>
</feature>
<feature type="active site" description="Proton acceptor" evidence="4">
    <location>
        <position position="194"/>
    </location>
</feature>
<feature type="short sequence motif" description="GXGXXG" evidence="4">
    <location>
        <begin position="12"/>
        <end position="17"/>
    </location>
</feature>
<dbReference type="Gene3D" id="3.40.1090.10">
    <property type="entry name" value="Cytosolic phospholipase A2 catalytic domain"/>
    <property type="match status" value="2"/>
</dbReference>
<keyword evidence="2 4" id="KW-0442">Lipid degradation</keyword>
<evidence type="ECO:0000256" key="1">
    <source>
        <dbReference type="ARBA" id="ARBA00022801"/>
    </source>
</evidence>
<feature type="domain" description="PNPLA" evidence="5">
    <location>
        <begin position="8"/>
        <end position="207"/>
    </location>
</feature>
<feature type="short sequence motif" description="DGA/G" evidence="4">
    <location>
        <begin position="194"/>
        <end position="196"/>
    </location>
</feature>
<dbReference type="PROSITE" id="PS51635">
    <property type="entry name" value="PNPLA"/>
    <property type="match status" value="1"/>
</dbReference>
<dbReference type="InterPro" id="IPR050301">
    <property type="entry name" value="NTE"/>
</dbReference>
<dbReference type="Proteomes" id="UP000295132">
    <property type="component" value="Unassembled WGS sequence"/>
</dbReference>
<dbReference type="InterPro" id="IPR002641">
    <property type="entry name" value="PNPLA_dom"/>
</dbReference>
<keyword evidence="1 4" id="KW-0378">Hydrolase</keyword>
<gene>
    <name evidence="7" type="ORF">E2K98_05310</name>
    <name evidence="6" type="ORF">RCG21_30945</name>
</gene>
<evidence type="ECO:0000256" key="3">
    <source>
        <dbReference type="ARBA" id="ARBA00023098"/>
    </source>
</evidence>
<protein>
    <submittedName>
        <fullName evidence="7">Patatin-like phospholipase family protein</fullName>
    </submittedName>
</protein>
<keyword evidence="9" id="KW-1185">Reference proteome</keyword>
<organism evidence="7 8">
    <name type="scientific">Bacillus salipaludis</name>
    <dbReference type="NCBI Taxonomy" id="2547811"/>
    <lineage>
        <taxon>Bacteria</taxon>
        <taxon>Bacillati</taxon>
        <taxon>Bacillota</taxon>
        <taxon>Bacilli</taxon>
        <taxon>Bacillales</taxon>
        <taxon>Bacillaceae</taxon>
        <taxon>Bacillus</taxon>
    </lineage>
</organism>
<comment type="caution">
    <text evidence="7">The sequence shown here is derived from an EMBL/GenBank/DDBJ whole genome shotgun (WGS) entry which is preliminary data.</text>
</comment>
<feature type="active site" description="Nucleophile" evidence="4">
    <location>
        <position position="42"/>
    </location>
</feature>
<sequence>MEKKKILLALQGGGAHGAFTWGVLDRLLEEENLEIAAASGTSAGAVNATVLAYGLTIGNRQTAREMLDLFWRKNAESGMFSPFQPTWLDRMVSPGNMDFNPFYQSWGILTSFLSPYQLNPFDFNPLKDTLNEMIDFEKVRNNQKIKLFLSATNVRTSQVKVFDTDEITVDSVLASACLPQVFKAVEIDGEHYWDGGYVGNPALYPLLWEHDCNDLMVVQINPTNYPKLPTTAHDIVDRATDIGFNASLMREIRFINGLNRLVDNGFDYDGELEKVYIHFINTGEGLNHLNGSSKLNVSWDYLTYLRDFGRKNADSWIKENYDKIGVESTFDVEKFFGSDSPEAQTFILPGRKKARPFDCFFQ</sequence>
<evidence type="ECO:0000313" key="7">
    <source>
        <dbReference type="EMBL" id="TDK64270.1"/>
    </source>
</evidence>
<evidence type="ECO:0000313" key="9">
    <source>
        <dbReference type="Proteomes" id="UP001178888"/>
    </source>
</evidence>
<proteinExistence type="predicted"/>
<keyword evidence="3 4" id="KW-0443">Lipid metabolism</keyword>
<dbReference type="AlphaFoldDB" id="A0A4R5VXZ8"/>
<dbReference type="Proteomes" id="UP001178888">
    <property type="component" value="Unassembled WGS sequence"/>
</dbReference>
<evidence type="ECO:0000313" key="6">
    <source>
        <dbReference type="EMBL" id="MDQ6600648.1"/>
    </source>
</evidence>
<dbReference type="GO" id="GO:0016787">
    <property type="term" value="F:hydrolase activity"/>
    <property type="evidence" value="ECO:0007669"/>
    <property type="project" value="UniProtKB-UniRule"/>
</dbReference>
<evidence type="ECO:0000259" key="5">
    <source>
        <dbReference type="PROSITE" id="PS51635"/>
    </source>
</evidence>
<evidence type="ECO:0000313" key="8">
    <source>
        <dbReference type="Proteomes" id="UP000295132"/>
    </source>
</evidence>
<dbReference type="PANTHER" id="PTHR14226:SF78">
    <property type="entry name" value="SLR0060 PROTEIN"/>
    <property type="match status" value="1"/>
</dbReference>
<dbReference type="EMBL" id="JAVGVR010000001">
    <property type="protein sequence ID" value="MDQ6600648.1"/>
    <property type="molecule type" value="Genomic_DNA"/>
</dbReference>
<reference evidence="7 8" key="1">
    <citation type="submission" date="2019-03" db="EMBL/GenBank/DDBJ databases">
        <title>Bacillus niacini sp. nov. a Nicotinate-Metabolizing Mesophile Isolated from Soil.</title>
        <authorList>
            <person name="Zhang G."/>
        </authorList>
    </citation>
    <scope>NUCLEOTIDE SEQUENCE [LARGE SCALE GENOMIC DNA]</scope>
    <source>
        <strain evidence="7 8">WN066</strain>
    </source>
</reference>
<dbReference type="Pfam" id="PF01734">
    <property type="entry name" value="Patatin"/>
    <property type="match status" value="1"/>
</dbReference>
<evidence type="ECO:0000256" key="4">
    <source>
        <dbReference type="PROSITE-ProRule" id="PRU01161"/>
    </source>
</evidence>
<accession>A0A4R5VXZ8</accession>
<dbReference type="RefSeq" id="WP_133333204.1">
    <property type="nucleotide sequence ID" value="NZ_JAVGVR010000001.1"/>
</dbReference>
<reference evidence="6" key="2">
    <citation type="submission" date="2023-08" db="EMBL/GenBank/DDBJ databases">
        <title>Nitrogen cycling bacteria in agricultural field soils.</title>
        <authorList>
            <person name="Jang J."/>
        </authorList>
    </citation>
    <scope>NUCLEOTIDE SEQUENCE</scope>
    <source>
        <strain evidence="6">PS3-36</strain>
    </source>
</reference>
<dbReference type="PANTHER" id="PTHR14226">
    <property type="entry name" value="NEUROPATHY TARGET ESTERASE/SWISS CHEESE D.MELANOGASTER"/>
    <property type="match status" value="1"/>
</dbReference>
<dbReference type="InterPro" id="IPR016035">
    <property type="entry name" value="Acyl_Trfase/lysoPLipase"/>
</dbReference>